<dbReference type="GO" id="GO:0000139">
    <property type="term" value="C:Golgi membrane"/>
    <property type="evidence" value="ECO:0007669"/>
    <property type="project" value="UniProtKB-SubCell"/>
</dbReference>
<evidence type="ECO:0000256" key="8">
    <source>
        <dbReference type="ARBA" id="ARBA00023034"/>
    </source>
</evidence>
<protein>
    <recommendedName>
        <fullName evidence="12">Coatomer subunit zeta</fullName>
    </recommendedName>
</protein>
<gene>
    <name evidence="14" type="ORF">V7S43_003459</name>
</gene>
<evidence type="ECO:0000256" key="10">
    <source>
        <dbReference type="ARBA" id="ARBA00023329"/>
    </source>
</evidence>
<keyword evidence="4 12" id="KW-0813">Transport</keyword>
<evidence type="ECO:0000256" key="4">
    <source>
        <dbReference type="ARBA" id="ARBA00022448"/>
    </source>
</evidence>
<comment type="similarity">
    <text evidence="2 12">Belongs to the adaptor complexes small subunit family.</text>
</comment>
<evidence type="ECO:0000313" key="15">
    <source>
        <dbReference type="Proteomes" id="UP001632037"/>
    </source>
</evidence>
<keyword evidence="15" id="KW-1185">Reference proteome</keyword>
<evidence type="ECO:0000256" key="6">
    <source>
        <dbReference type="ARBA" id="ARBA00022892"/>
    </source>
</evidence>
<evidence type="ECO:0000259" key="13">
    <source>
        <dbReference type="Pfam" id="PF01217"/>
    </source>
</evidence>
<comment type="subunit">
    <text evidence="3 12">Oligomeric complex that consists of at least the alpha, beta, beta', gamma, delta, epsilon and zeta subunits.</text>
</comment>
<comment type="subcellular location">
    <subcellularLocation>
        <location evidence="12">Cytoplasm</location>
    </subcellularLocation>
    <subcellularLocation>
        <location evidence="1 12">Golgi apparatus membrane</location>
        <topology evidence="1 12">Peripheral membrane protein</topology>
        <orientation evidence="1 12">Cytoplasmic side</orientation>
    </subcellularLocation>
    <subcellularLocation>
        <location evidence="12">Cytoplasmic vesicle</location>
        <location evidence="12">COPI-coated vesicle membrane</location>
        <topology evidence="12">Peripheral membrane protein</topology>
        <orientation evidence="12">Cytoplasmic side</orientation>
    </subcellularLocation>
</comment>
<dbReference type="PANTHER" id="PTHR11043:SF0">
    <property type="entry name" value="COATOMER SUBUNIT ZETA"/>
    <property type="match status" value="1"/>
</dbReference>
<dbReference type="PANTHER" id="PTHR11043">
    <property type="entry name" value="ZETA-COAT PROTEIN"/>
    <property type="match status" value="1"/>
</dbReference>
<dbReference type="GO" id="GO:0015031">
    <property type="term" value="P:protein transport"/>
    <property type="evidence" value="ECO:0007669"/>
    <property type="project" value="UniProtKB-KW"/>
</dbReference>
<evidence type="ECO:0000256" key="5">
    <source>
        <dbReference type="ARBA" id="ARBA00022490"/>
    </source>
</evidence>
<dbReference type="InterPro" id="IPR011012">
    <property type="entry name" value="Longin-like_dom_sf"/>
</dbReference>
<evidence type="ECO:0000256" key="7">
    <source>
        <dbReference type="ARBA" id="ARBA00022927"/>
    </source>
</evidence>
<keyword evidence="5 12" id="KW-0963">Cytoplasm</keyword>
<evidence type="ECO:0000256" key="12">
    <source>
        <dbReference type="RuleBase" id="RU366053"/>
    </source>
</evidence>
<accession>A0ABD3G2W0</accession>
<dbReference type="AlphaFoldDB" id="A0ABD3G2W0"/>
<organism evidence="14 15">
    <name type="scientific">Phytophthora oleae</name>
    <dbReference type="NCBI Taxonomy" id="2107226"/>
    <lineage>
        <taxon>Eukaryota</taxon>
        <taxon>Sar</taxon>
        <taxon>Stramenopiles</taxon>
        <taxon>Oomycota</taxon>
        <taxon>Peronosporomycetes</taxon>
        <taxon>Peronosporales</taxon>
        <taxon>Peronosporaceae</taxon>
        <taxon>Phytophthora</taxon>
    </lineage>
</organism>
<proteinExistence type="inferred from homology"/>
<dbReference type="EMBL" id="JBIMZQ010000005">
    <property type="protein sequence ID" value="KAL3671539.1"/>
    <property type="molecule type" value="Genomic_DNA"/>
</dbReference>
<dbReference type="InterPro" id="IPR039652">
    <property type="entry name" value="Coatomer_zeta"/>
</dbReference>
<dbReference type="CDD" id="cd14829">
    <property type="entry name" value="Zeta-COP"/>
    <property type="match status" value="1"/>
</dbReference>
<evidence type="ECO:0000256" key="1">
    <source>
        <dbReference type="ARBA" id="ARBA00004255"/>
    </source>
</evidence>
<dbReference type="Proteomes" id="UP001632037">
    <property type="component" value="Unassembled WGS sequence"/>
</dbReference>
<dbReference type="FunFam" id="3.30.450.60:FF:000013">
    <property type="entry name" value="Coatomer subunit zeta"/>
    <property type="match status" value="1"/>
</dbReference>
<evidence type="ECO:0000256" key="11">
    <source>
        <dbReference type="ARBA" id="ARBA00045555"/>
    </source>
</evidence>
<evidence type="ECO:0000313" key="14">
    <source>
        <dbReference type="EMBL" id="KAL3671539.1"/>
    </source>
</evidence>
<keyword evidence="7 12" id="KW-0653">Protein transport</keyword>
<dbReference type="SUPFAM" id="SSF64356">
    <property type="entry name" value="SNARE-like"/>
    <property type="match status" value="1"/>
</dbReference>
<name>A0ABD3G2W0_9STRA</name>
<evidence type="ECO:0000256" key="2">
    <source>
        <dbReference type="ARBA" id="ARBA00006972"/>
    </source>
</evidence>
<evidence type="ECO:0000256" key="9">
    <source>
        <dbReference type="ARBA" id="ARBA00023136"/>
    </source>
</evidence>
<keyword evidence="10 12" id="KW-0968">Cytoplasmic vesicle</keyword>
<dbReference type="InterPro" id="IPR022775">
    <property type="entry name" value="AP_mu_sigma_su"/>
</dbReference>
<comment type="caution">
    <text evidence="14">The sequence shown here is derived from an EMBL/GenBank/DDBJ whole genome shotgun (WGS) entry which is preliminary data.</text>
</comment>
<reference evidence="14 15" key="1">
    <citation type="submission" date="2024-09" db="EMBL/GenBank/DDBJ databases">
        <title>Genome sequencing and assembly of Phytophthora oleae, isolate VK10A, causative agent of rot of olive drupes.</title>
        <authorList>
            <person name="Conti Taguali S."/>
            <person name="Riolo M."/>
            <person name="La Spada F."/>
            <person name="Cacciola S.O."/>
            <person name="Dionisio G."/>
        </authorList>
    </citation>
    <scope>NUCLEOTIDE SEQUENCE [LARGE SCALE GENOMIC DNA]</scope>
    <source>
        <strain evidence="14 15">VK10A</strain>
    </source>
</reference>
<sequence length="204" mass="22642">MVKAASPSVKAIFILDSDGNRVCAKYYDKSYPTQKEQLALEKKLYAKTKNSNARLEADVILIENIVSVYRCGSDTTMHVVGSASENELILLTVLDSAFDAVSNLLKGRMDRHVMLDNIELVLLTFDEVVDGGIILEVDTPSISNRVLMRVWAFVLSSSFRCTGTNVDCLLQFTQGIDNEVPMAELTISQAFASAREQFSRSFRS</sequence>
<keyword evidence="6 12" id="KW-0931">ER-Golgi transport</keyword>
<feature type="domain" description="AP complex mu/sigma subunit" evidence="13">
    <location>
        <begin position="9"/>
        <end position="148"/>
    </location>
</feature>
<keyword evidence="9 12" id="KW-0472">Membrane</keyword>
<dbReference type="GO" id="GO:0006890">
    <property type="term" value="P:retrograde vesicle-mediated transport, Golgi to endoplasmic reticulum"/>
    <property type="evidence" value="ECO:0007669"/>
    <property type="project" value="UniProtKB-UniRule"/>
</dbReference>
<evidence type="ECO:0000256" key="3">
    <source>
        <dbReference type="ARBA" id="ARBA00011775"/>
    </source>
</evidence>
<keyword evidence="8 12" id="KW-0333">Golgi apparatus</keyword>
<dbReference type="Pfam" id="PF01217">
    <property type="entry name" value="Clat_adaptor_s"/>
    <property type="match status" value="1"/>
</dbReference>
<dbReference type="Gene3D" id="3.30.450.60">
    <property type="match status" value="1"/>
</dbReference>
<comment type="function">
    <text evidence="11">The coatomer is a cytosolic protein complex that binds to dilysine motifs and reversibly associates with Golgi non-clathrin-coated vesicles, which further mediate biosynthetic protein transport from the ER, via the Golgi up to the trans Golgi network. Coatomer complex is required for budding from Golgi membranes, and is essential for the retrograde Golgi-to-ER transport of dilysine-tagged proteins. The zeta subunit may be involved in regulating the coat assembly and, hence, the rate of biosynthetic protein transport due to its association-dissociation properties with the coatomer complex.</text>
</comment>
<dbReference type="GO" id="GO:0030126">
    <property type="term" value="C:COPI vesicle coat"/>
    <property type="evidence" value="ECO:0007669"/>
    <property type="project" value="UniProtKB-UniRule"/>
</dbReference>